<evidence type="ECO:0000256" key="7">
    <source>
        <dbReference type="SAM" id="SignalP"/>
    </source>
</evidence>
<dbReference type="EMBL" id="NBNE01011653">
    <property type="protein sequence ID" value="OWY96421.1"/>
    <property type="molecule type" value="Genomic_DNA"/>
</dbReference>
<evidence type="ECO:0000256" key="2">
    <source>
        <dbReference type="ARBA" id="ARBA00004613"/>
    </source>
</evidence>
<comment type="similarity">
    <text evidence="3">Belongs to the RxLR effector family.</text>
</comment>
<feature type="signal peptide" evidence="7">
    <location>
        <begin position="1"/>
        <end position="20"/>
    </location>
</feature>
<feature type="domain" description="RxLR effector PexRD54 WY" evidence="8">
    <location>
        <begin position="90"/>
        <end position="127"/>
    </location>
</feature>
<dbReference type="InterPro" id="IPR054463">
    <property type="entry name" value="PexRD54_WY"/>
</dbReference>
<feature type="domain" description="RxLR effector PexRD54 WY" evidence="8">
    <location>
        <begin position="176"/>
        <end position="218"/>
    </location>
</feature>
<evidence type="ECO:0000256" key="4">
    <source>
        <dbReference type="ARBA" id="ARBA00022525"/>
    </source>
</evidence>
<organism evidence="9 10">
    <name type="scientific">Phytophthora megakarya</name>
    <dbReference type="NCBI Taxonomy" id="4795"/>
    <lineage>
        <taxon>Eukaryota</taxon>
        <taxon>Sar</taxon>
        <taxon>Stramenopiles</taxon>
        <taxon>Oomycota</taxon>
        <taxon>Peronosporomycetes</taxon>
        <taxon>Peronosporales</taxon>
        <taxon>Peronosporaceae</taxon>
        <taxon>Phytophthora</taxon>
    </lineage>
</organism>
<evidence type="ECO:0000256" key="3">
    <source>
        <dbReference type="ARBA" id="ARBA00010400"/>
    </source>
</evidence>
<protein>
    <submittedName>
        <fullName evidence="9">Avirulence (Avh) protein</fullName>
    </submittedName>
</protein>
<gene>
    <name evidence="9" type="ORF">PHMEG_00033310</name>
</gene>
<evidence type="ECO:0000256" key="1">
    <source>
        <dbReference type="ARBA" id="ARBA00004340"/>
    </source>
</evidence>
<dbReference type="Pfam" id="PF22748">
    <property type="entry name" value="PexRD54_WY"/>
    <property type="match status" value="2"/>
</dbReference>
<evidence type="ECO:0000259" key="8">
    <source>
        <dbReference type="Pfam" id="PF22748"/>
    </source>
</evidence>
<name>A0A225UU03_9STRA</name>
<dbReference type="GO" id="GO:0043657">
    <property type="term" value="C:host cell"/>
    <property type="evidence" value="ECO:0007669"/>
    <property type="project" value="UniProtKB-SubCell"/>
</dbReference>
<keyword evidence="4" id="KW-0964">Secreted</keyword>
<dbReference type="OrthoDB" id="88607at2759"/>
<reference evidence="10" key="1">
    <citation type="submission" date="2017-03" db="EMBL/GenBank/DDBJ databases">
        <title>Phytopthora megakarya and P. palmivora, two closely related causual agents of cacao black pod achieved similar genome size and gene model numbers by different mechanisms.</title>
        <authorList>
            <person name="Ali S."/>
            <person name="Shao J."/>
            <person name="Larry D.J."/>
            <person name="Kronmiller B."/>
            <person name="Shen D."/>
            <person name="Strem M.D."/>
            <person name="Melnick R.L."/>
            <person name="Guiltinan M.J."/>
            <person name="Tyler B.M."/>
            <person name="Meinhardt L.W."/>
            <person name="Bailey B.A."/>
        </authorList>
    </citation>
    <scope>NUCLEOTIDE SEQUENCE [LARGE SCALE GENOMIC DNA]</scope>
    <source>
        <strain evidence="10">zdho120</strain>
    </source>
</reference>
<dbReference type="AlphaFoldDB" id="A0A225UU03"/>
<keyword evidence="10" id="KW-1185">Reference proteome</keyword>
<sequence>MRILYLFSLIFVASICLVDSKKPQKVFRSEFAKIEPQSTNNNGVPISRLLRSNSAADNRLVEERTGGLSVSGFNKIKSVFTSSKSTTEKLESWLKSGKSADAVFTRLHLHDGGNLFFNPQFVVWIKYADHLSARKPSMSAISTLTRQYGDDVLFRMIETAKMHPNTESIAKKLEVEQMQHWLTARKDPDEVFRLFELNKMGRNNIFEEPEFTTWVKYVDDLNTKYPEEPTWMYSTLTKYMN</sequence>
<keyword evidence="5 7" id="KW-0732">Signal</keyword>
<evidence type="ECO:0000256" key="5">
    <source>
        <dbReference type="ARBA" id="ARBA00022729"/>
    </source>
</evidence>
<feature type="non-terminal residue" evidence="9">
    <location>
        <position position="241"/>
    </location>
</feature>
<evidence type="ECO:0000313" key="9">
    <source>
        <dbReference type="EMBL" id="OWY96421.1"/>
    </source>
</evidence>
<evidence type="ECO:0000313" key="10">
    <source>
        <dbReference type="Proteomes" id="UP000198211"/>
    </source>
</evidence>
<comment type="subcellular location">
    <subcellularLocation>
        <location evidence="1">Host cell</location>
    </subcellularLocation>
    <subcellularLocation>
        <location evidence="2">Secreted</location>
    </subcellularLocation>
</comment>
<keyword evidence="6" id="KW-0843">Virulence</keyword>
<comment type="caution">
    <text evidence="9">The sequence shown here is derived from an EMBL/GenBank/DDBJ whole genome shotgun (WGS) entry which is preliminary data.</text>
</comment>
<dbReference type="GO" id="GO:0005576">
    <property type="term" value="C:extracellular region"/>
    <property type="evidence" value="ECO:0007669"/>
    <property type="project" value="UniProtKB-SubCell"/>
</dbReference>
<evidence type="ECO:0000256" key="6">
    <source>
        <dbReference type="ARBA" id="ARBA00023026"/>
    </source>
</evidence>
<dbReference type="Proteomes" id="UP000198211">
    <property type="component" value="Unassembled WGS sequence"/>
</dbReference>
<proteinExistence type="inferred from homology"/>
<feature type="chain" id="PRO_5012285129" evidence="7">
    <location>
        <begin position="21"/>
        <end position="241"/>
    </location>
</feature>
<accession>A0A225UU03</accession>